<dbReference type="PANTHER" id="PTHR21197">
    <property type="entry name" value="UDP-GALACTOPYRANOSE MUTASE"/>
    <property type="match status" value="1"/>
</dbReference>
<protein>
    <submittedName>
        <fullName evidence="1">UDP-galactopyranose mutase</fullName>
    </submittedName>
</protein>
<proteinExistence type="predicted"/>
<dbReference type="OrthoDB" id="9769600at2"/>
<dbReference type="Proteomes" id="UP000290545">
    <property type="component" value="Unassembled WGS sequence"/>
</dbReference>
<keyword evidence="2" id="KW-1185">Reference proteome</keyword>
<dbReference type="PANTHER" id="PTHR21197:SF0">
    <property type="entry name" value="UDP-GALACTOPYRANOSE MUTASE"/>
    <property type="match status" value="1"/>
</dbReference>
<dbReference type="GO" id="GO:0008767">
    <property type="term" value="F:UDP-galactopyranose mutase activity"/>
    <property type="evidence" value="ECO:0007669"/>
    <property type="project" value="TreeGrafter"/>
</dbReference>
<dbReference type="EMBL" id="SDHZ01000003">
    <property type="protein sequence ID" value="RXK81841.1"/>
    <property type="molecule type" value="Genomic_DNA"/>
</dbReference>
<dbReference type="GO" id="GO:0050660">
    <property type="term" value="F:flavin adenine dinucleotide binding"/>
    <property type="evidence" value="ECO:0007669"/>
    <property type="project" value="TreeGrafter"/>
</dbReference>
<dbReference type="Gene3D" id="3.50.50.60">
    <property type="entry name" value="FAD/NAD(P)-binding domain"/>
    <property type="match status" value="1"/>
</dbReference>
<accession>A0A4Q1D1Y4</accession>
<evidence type="ECO:0000313" key="2">
    <source>
        <dbReference type="Proteomes" id="UP000290545"/>
    </source>
</evidence>
<sequence length="418" mass="47924">MVMKIGIIGSGISGLSIANLLKDKHDVQVFEKEQQPGGLIKCERVQDCLFHKVGGHVFNSKNEKVLNWFWGHFDKDSEFVKVKRNAKVFFNNSIIGYPIENYVYLMKPSLVKDITKELLELSKRPGKSPFEYENFELFLKGNFGQTLFDIYFQPYNYKIWKTDLGTISMEWLEGKLPMPDYAEILYSNIIRIEEEKMVHASFFYPKDGGSQFIVDRFKKELQIHSGAAVNVVTEMEGHLEVNGASFDKLIYCGDIRKLPAFCKSILAESDVDVAYLENLRSNGTSNLFCETDATDVSWLYIPESFTEAHRIIYTGNFSSSNNKGSKRTTCVVEFSGKVSYEKMLEESKKLPGNLKALACNYEPNSYVIQDNRTREEVGKAKKALEKRGIYLLGRFAEWEYYNMDKAIEAAFSLAEHFD</sequence>
<dbReference type="SUPFAM" id="SSF51971">
    <property type="entry name" value="Nucleotide-binding domain"/>
    <property type="match status" value="1"/>
</dbReference>
<dbReference type="InterPro" id="IPR036188">
    <property type="entry name" value="FAD/NAD-bd_sf"/>
</dbReference>
<dbReference type="GO" id="GO:0005829">
    <property type="term" value="C:cytosol"/>
    <property type="evidence" value="ECO:0007669"/>
    <property type="project" value="TreeGrafter"/>
</dbReference>
<dbReference type="Pfam" id="PF13450">
    <property type="entry name" value="NAD_binding_8"/>
    <property type="match status" value="1"/>
</dbReference>
<gene>
    <name evidence="1" type="ORF">ESB13_18810</name>
</gene>
<comment type="caution">
    <text evidence="1">The sequence shown here is derived from an EMBL/GenBank/DDBJ whole genome shotgun (WGS) entry which is preliminary data.</text>
</comment>
<evidence type="ECO:0000313" key="1">
    <source>
        <dbReference type="EMBL" id="RXK81841.1"/>
    </source>
</evidence>
<reference evidence="1 2" key="1">
    <citation type="submission" date="2019-01" db="EMBL/GenBank/DDBJ databases">
        <title>Filimonas sp. strain TTM-71.</title>
        <authorList>
            <person name="Chen W.-M."/>
        </authorList>
    </citation>
    <scope>NUCLEOTIDE SEQUENCE [LARGE SCALE GENOMIC DNA]</scope>
    <source>
        <strain evidence="1 2">TTM-71</strain>
    </source>
</reference>
<name>A0A4Q1D1Y4_9BACT</name>
<dbReference type="AlphaFoldDB" id="A0A4Q1D1Y4"/>
<organism evidence="1 2">
    <name type="scientific">Filimonas effusa</name>
    <dbReference type="NCBI Taxonomy" id="2508721"/>
    <lineage>
        <taxon>Bacteria</taxon>
        <taxon>Pseudomonadati</taxon>
        <taxon>Bacteroidota</taxon>
        <taxon>Chitinophagia</taxon>
        <taxon>Chitinophagales</taxon>
        <taxon>Chitinophagaceae</taxon>
        <taxon>Filimonas</taxon>
    </lineage>
</organism>